<dbReference type="GO" id="GO:0071731">
    <property type="term" value="P:response to nitric oxide"/>
    <property type="evidence" value="ECO:0007669"/>
    <property type="project" value="TreeGrafter"/>
</dbReference>
<dbReference type="PANTHER" id="PTHR31650:SF1">
    <property type="entry name" value="WAX ESTER SYNTHASE_DIACYLGLYCEROL ACYLTRANSFERASE 4-RELATED"/>
    <property type="match status" value="1"/>
</dbReference>
<evidence type="ECO:0000256" key="1">
    <source>
        <dbReference type="ARBA" id="ARBA00004771"/>
    </source>
</evidence>
<evidence type="ECO:0000256" key="9">
    <source>
        <dbReference type="ARBA" id="ARBA00023315"/>
    </source>
</evidence>
<dbReference type="eggNOG" id="COG1020">
    <property type="taxonomic scope" value="Bacteria"/>
</dbReference>
<dbReference type="GO" id="GO:0051701">
    <property type="term" value="P:biological process involved in interaction with host"/>
    <property type="evidence" value="ECO:0007669"/>
    <property type="project" value="TreeGrafter"/>
</dbReference>
<comment type="pathway">
    <text evidence="1">Glycerolipid metabolism; triacylglycerol biosynthesis.</text>
</comment>
<dbReference type="STRING" id="882083.SacmaDRAFT_2615"/>
<comment type="catalytic activity">
    <reaction evidence="10">
        <text>an acyl-CoA + a 1,2-diacyl-sn-glycerol = a triacyl-sn-glycerol + CoA</text>
        <dbReference type="Rhea" id="RHEA:10868"/>
        <dbReference type="ChEBI" id="CHEBI:17815"/>
        <dbReference type="ChEBI" id="CHEBI:57287"/>
        <dbReference type="ChEBI" id="CHEBI:58342"/>
        <dbReference type="ChEBI" id="CHEBI:64615"/>
        <dbReference type="EC" id="2.3.1.20"/>
    </reaction>
</comment>
<dbReference type="HOGENOM" id="CLU_024186_3_1_11"/>
<dbReference type="Pfam" id="PF06974">
    <property type="entry name" value="WS_DGAT_C"/>
    <property type="match status" value="1"/>
</dbReference>
<evidence type="ECO:0000256" key="3">
    <source>
        <dbReference type="ARBA" id="ARBA00009587"/>
    </source>
</evidence>
<dbReference type="InterPro" id="IPR045034">
    <property type="entry name" value="O-acyltransferase_WSD1-like"/>
</dbReference>
<dbReference type="OrthoDB" id="9810950at2"/>
<dbReference type="GO" id="GO:0006071">
    <property type="term" value="P:glycerol metabolic process"/>
    <property type="evidence" value="ECO:0007669"/>
    <property type="project" value="UniProtKB-KW"/>
</dbReference>
<name>H5X0R1_9PSEU</name>
<dbReference type="AlphaFoldDB" id="H5X0R1"/>
<dbReference type="GO" id="GO:0019432">
    <property type="term" value="P:triglyceride biosynthetic process"/>
    <property type="evidence" value="ECO:0007669"/>
    <property type="project" value="UniProtKB-UniPathway"/>
</dbReference>
<proteinExistence type="inferred from homology"/>
<evidence type="ECO:0000259" key="12">
    <source>
        <dbReference type="Pfam" id="PF06974"/>
    </source>
</evidence>
<dbReference type="SUPFAM" id="SSF52777">
    <property type="entry name" value="CoA-dependent acyltransferases"/>
    <property type="match status" value="2"/>
</dbReference>
<dbReference type="Proteomes" id="UP000004926">
    <property type="component" value="Chromosome"/>
</dbReference>
<dbReference type="RefSeq" id="WP_009154242.1">
    <property type="nucleotide sequence ID" value="NZ_CM001439.1"/>
</dbReference>
<dbReference type="PANTHER" id="PTHR31650">
    <property type="entry name" value="O-ACYLTRANSFERASE (WSD1-LIKE) FAMILY PROTEIN"/>
    <property type="match status" value="1"/>
</dbReference>
<dbReference type="InterPro" id="IPR009721">
    <property type="entry name" value="O-acyltransferase_WSD1_C"/>
</dbReference>
<dbReference type="GO" id="GO:0004144">
    <property type="term" value="F:diacylglycerol O-acyltransferase activity"/>
    <property type="evidence" value="ECO:0007669"/>
    <property type="project" value="UniProtKB-EC"/>
</dbReference>
<evidence type="ECO:0000259" key="11">
    <source>
        <dbReference type="Pfam" id="PF03007"/>
    </source>
</evidence>
<keyword evidence="8" id="KW-0443">Lipid metabolism</keyword>
<protein>
    <recommendedName>
        <fullName evidence="4">diacylglycerol O-acyltransferase</fullName>
        <ecNumber evidence="4">2.3.1.20</ecNumber>
    </recommendedName>
</protein>
<dbReference type="InterPro" id="IPR023213">
    <property type="entry name" value="CAT-like_dom_sf"/>
</dbReference>
<dbReference type="GO" id="GO:0001666">
    <property type="term" value="P:response to hypoxia"/>
    <property type="evidence" value="ECO:0007669"/>
    <property type="project" value="TreeGrafter"/>
</dbReference>
<dbReference type="InterPro" id="IPR004255">
    <property type="entry name" value="O-acyltransferase_WSD1_N"/>
</dbReference>
<evidence type="ECO:0000256" key="7">
    <source>
        <dbReference type="ARBA" id="ARBA00022798"/>
    </source>
</evidence>
<evidence type="ECO:0000256" key="8">
    <source>
        <dbReference type="ARBA" id="ARBA00023098"/>
    </source>
</evidence>
<dbReference type="EMBL" id="CM001439">
    <property type="protein sequence ID" value="EHR50857.1"/>
    <property type="molecule type" value="Genomic_DNA"/>
</dbReference>
<accession>H5X0R1</accession>
<keyword evidence="9" id="KW-0012">Acyltransferase</keyword>
<comment type="pathway">
    <text evidence="2">Lipid metabolism.</text>
</comment>
<dbReference type="EC" id="2.3.1.20" evidence="4"/>
<evidence type="ECO:0000313" key="14">
    <source>
        <dbReference type="Proteomes" id="UP000004926"/>
    </source>
</evidence>
<dbReference type="GO" id="GO:0005886">
    <property type="term" value="C:plasma membrane"/>
    <property type="evidence" value="ECO:0007669"/>
    <property type="project" value="TreeGrafter"/>
</dbReference>
<evidence type="ECO:0000256" key="5">
    <source>
        <dbReference type="ARBA" id="ARBA00022516"/>
    </source>
</evidence>
<dbReference type="Gene3D" id="3.30.559.10">
    <property type="entry name" value="Chloramphenicol acetyltransferase-like domain"/>
    <property type="match status" value="1"/>
</dbReference>
<keyword evidence="14" id="KW-1185">Reference proteome</keyword>
<keyword evidence="5" id="KW-0444">Lipid biosynthesis</keyword>
<keyword evidence="6" id="KW-0808">Transferase</keyword>
<evidence type="ECO:0000313" key="13">
    <source>
        <dbReference type="EMBL" id="EHR50857.1"/>
    </source>
</evidence>
<organism evidence="13 14">
    <name type="scientific">Saccharomonospora marina XMU15</name>
    <dbReference type="NCBI Taxonomy" id="882083"/>
    <lineage>
        <taxon>Bacteria</taxon>
        <taxon>Bacillati</taxon>
        <taxon>Actinomycetota</taxon>
        <taxon>Actinomycetes</taxon>
        <taxon>Pseudonocardiales</taxon>
        <taxon>Pseudonocardiaceae</taxon>
        <taxon>Saccharomonospora</taxon>
    </lineage>
</organism>
<gene>
    <name evidence="13" type="ORF">SacmaDRAFT_2615</name>
</gene>
<reference evidence="13 14" key="1">
    <citation type="journal article" date="2012" name="Stand. Genomic Sci.">
        <title>Genome sequence of the ocean sediment bacterium Saccharomonospora marina type strain (XMU15(T)).</title>
        <authorList>
            <person name="Klenk H.P."/>
            <person name="Lu M."/>
            <person name="Lucas S."/>
            <person name="Lapidus A."/>
            <person name="Copeland A."/>
            <person name="Pitluck S."/>
            <person name="Goodwin L.A."/>
            <person name="Han C."/>
            <person name="Tapia R."/>
            <person name="Brambilla E.M."/>
            <person name="Potter G."/>
            <person name="Land M."/>
            <person name="Ivanova N."/>
            <person name="Rohde M."/>
            <person name="Goker M."/>
            <person name="Detter J.C."/>
            <person name="Li W.J."/>
            <person name="Kyrpides N.C."/>
            <person name="Woyke T."/>
        </authorList>
    </citation>
    <scope>NUCLEOTIDE SEQUENCE [LARGE SCALE GENOMIC DNA]</scope>
    <source>
        <strain evidence="13 14">XMU15</strain>
    </source>
</reference>
<dbReference type="Gene3D" id="3.30.559.30">
    <property type="entry name" value="Nonribosomal peptide synthetase, condensation domain"/>
    <property type="match status" value="1"/>
</dbReference>
<keyword evidence="7" id="KW-0319">Glycerol metabolism</keyword>
<evidence type="ECO:0000256" key="10">
    <source>
        <dbReference type="ARBA" id="ARBA00048109"/>
    </source>
</evidence>
<dbReference type="UniPathway" id="UPA00282"/>
<comment type="similarity">
    <text evidence="3">Belongs to the long-chain O-acyltransferase family.</text>
</comment>
<feature type="domain" description="O-acyltransferase WSD1-like N-terminal" evidence="11">
    <location>
        <begin position="11"/>
        <end position="258"/>
    </location>
</feature>
<dbReference type="Pfam" id="PF03007">
    <property type="entry name" value="WS_DGAT_cat"/>
    <property type="match status" value="1"/>
</dbReference>
<sequence length="443" mass="46038">MDRDLPIERASSSDLMMLATGSRRVPEQMAAVLLLEPGPAFDARSAATLFTRRAAAVPRLRQRLVGTPPGCGRPVWVDDPGFDPGAHVHTARCPAPGDEQALLDLACAIATSPLPWFRPLWSATLVTGLADGTVGLVVVLHHVVADGLGGLALLGALTDGPGVDGATAAEVPRPRPRVAALAADAVADKVRGLSRLPGAAATVRGSMASVGGLRPAGVADNSLLRRSGTRRRVAVVRTDLEAVRAAAHHHGGTVNDVVLTAVASALGGLLSRRGERAHSLTVAVPVAARRPQAGSGLGNRIGIMLVPVPCDGPPRQRLATVAARTRVLRRATTHPPPLESLGPAFRLAARLGLYRWFMVRQRRMHTLVSNLRGPRSPASFAGAPVRSIVALPVGEAGNITVSFVVLSYAGTLAITVTVDPDHVPRPSTLAEDVLGALRELGAA</sequence>
<evidence type="ECO:0000256" key="2">
    <source>
        <dbReference type="ARBA" id="ARBA00005189"/>
    </source>
</evidence>
<feature type="domain" description="O-acyltransferase WSD1 C-terminal" evidence="12">
    <location>
        <begin position="298"/>
        <end position="440"/>
    </location>
</feature>
<evidence type="ECO:0000256" key="6">
    <source>
        <dbReference type="ARBA" id="ARBA00022679"/>
    </source>
</evidence>
<evidence type="ECO:0000256" key="4">
    <source>
        <dbReference type="ARBA" id="ARBA00013244"/>
    </source>
</evidence>